<reference evidence="1" key="1">
    <citation type="journal article" date="2015" name="Nature">
        <title>Complex archaea that bridge the gap between prokaryotes and eukaryotes.</title>
        <authorList>
            <person name="Spang A."/>
            <person name="Saw J.H."/>
            <person name="Jorgensen S.L."/>
            <person name="Zaremba-Niedzwiedzka K."/>
            <person name="Martijn J."/>
            <person name="Lind A.E."/>
            <person name="van Eijk R."/>
            <person name="Schleper C."/>
            <person name="Guy L."/>
            <person name="Ettema T.J."/>
        </authorList>
    </citation>
    <scope>NUCLEOTIDE SEQUENCE</scope>
</reference>
<sequence length="49" mass="5841">MMPCEMCKENPNMKQYIENTTKKERNMNAAIVLLQQNIKVLEQRRKEDG</sequence>
<proteinExistence type="predicted"/>
<protein>
    <submittedName>
        <fullName evidence="1">Uncharacterized protein</fullName>
    </submittedName>
</protein>
<dbReference type="AlphaFoldDB" id="A0A0F9C5S2"/>
<evidence type="ECO:0000313" key="1">
    <source>
        <dbReference type="EMBL" id="KKK97819.1"/>
    </source>
</evidence>
<name>A0A0F9C5S2_9ZZZZ</name>
<comment type="caution">
    <text evidence="1">The sequence shown here is derived from an EMBL/GenBank/DDBJ whole genome shotgun (WGS) entry which is preliminary data.</text>
</comment>
<gene>
    <name evidence="1" type="ORF">LCGC14_2648930</name>
</gene>
<accession>A0A0F9C5S2</accession>
<dbReference type="EMBL" id="LAZR01045878">
    <property type="protein sequence ID" value="KKK97819.1"/>
    <property type="molecule type" value="Genomic_DNA"/>
</dbReference>
<organism evidence="1">
    <name type="scientific">marine sediment metagenome</name>
    <dbReference type="NCBI Taxonomy" id="412755"/>
    <lineage>
        <taxon>unclassified sequences</taxon>
        <taxon>metagenomes</taxon>
        <taxon>ecological metagenomes</taxon>
    </lineage>
</organism>